<keyword evidence="4" id="KW-1133">Transmembrane helix</keyword>
<keyword evidence="4" id="KW-0472">Membrane</keyword>
<name>A0A8K0WT36_9HYPO</name>
<keyword evidence="3" id="KW-0175">Coiled coil</keyword>
<feature type="transmembrane region" description="Helical" evidence="4">
    <location>
        <begin position="861"/>
        <end position="882"/>
    </location>
</feature>
<keyword evidence="4" id="KW-0812">Transmembrane</keyword>
<evidence type="ECO:0000256" key="1">
    <source>
        <dbReference type="ARBA" id="ARBA00022737"/>
    </source>
</evidence>
<keyword evidence="1" id="KW-0677">Repeat</keyword>
<dbReference type="SMART" id="SM00248">
    <property type="entry name" value="ANK"/>
    <property type="match status" value="5"/>
</dbReference>
<dbReference type="EMBL" id="JAGPNK010000004">
    <property type="protein sequence ID" value="KAH7322847.1"/>
    <property type="molecule type" value="Genomic_DNA"/>
</dbReference>
<dbReference type="InterPro" id="IPR050776">
    <property type="entry name" value="Ank_Repeat/CDKN_Inhibitor"/>
</dbReference>
<dbReference type="OrthoDB" id="194358at2759"/>
<dbReference type="InterPro" id="IPR036770">
    <property type="entry name" value="Ankyrin_rpt-contain_sf"/>
</dbReference>
<feature type="coiled-coil region" evidence="3">
    <location>
        <begin position="17"/>
        <end position="44"/>
    </location>
</feature>
<dbReference type="SUPFAM" id="SSF48403">
    <property type="entry name" value="Ankyrin repeat"/>
    <property type="match status" value="1"/>
</dbReference>
<dbReference type="InterPro" id="IPR002110">
    <property type="entry name" value="Ankyrin_rpt"/>
</dbReference>
<evidence type="ECO:0000256" key="3">
    <source>
        <dbReference type="SAM" id="Coils"/>
    </source>
</evidence>
<dbReference type="PANTHER" id="PTHR24201">
    <property type="entry name" value="ANK_REP_REGION DOMAIN-CONTAINING PROTEIN"/>
    <property type="match status" value="1"/>
</dbReference>
<proteinExistence type="predicted"/>
<keyword evidence="6" id="KW-1185">Reference proteome</keyword>
<dbReference type="Gene3D" id="1.25.40.20">
    <property type="entry name" value="Ankyrin repeat-containing domain"/>
    <property type="match status" value="3"/>
</dbReference>
<gene>
    <name evidence="5" type="ORF">B0I35DRAFT_426593</name>
</gene>
<evidence type="ECO:0000313" key="5">
    <source>
        <dbReference type="EMBL" id="KAH7322847.1"/>
    </source>
</evidence>
<keyword evidence="2" id="KW-0040">ANK repeat</keyword>
<protein>
    <recommendedName>
        <fullName evidence="7">Fungal N-terminal domain-containing protein</fullName>
    </recommendedName>
</protein>
<evidence type="ECO:0000313" key="6">
    <source>
        <dbReference type="Proteomes" id="UP000813444"/>
    </source>
</evidence>
<evidence type="ECO:0008006" key="7">
    <source>
        <dbReference type="Google" id="ProtNLM"/>
    </source>
</evidence>
<sequence length="885" mass="100629">MEAVGLVASVVGIGQALLKTCKTLKELKNNFQDASEECERLYRAATRLQRITSQIQYLESLGSYAALDEGLRHDWIDHIDEVDADIATVNLKLERLRRSLSKDSSKVKQLTGRFRKFFATEELEHYERVFANHQQTFTLVLQVVSEQRSQLLLQETKQQGNRLLRSIENRPQIQFTSTTYALEMSGHVQAPRALSQEISKKLAMIESKTLRETDAKTFLQAALQQPTSLKMTPAYEPSSLHQYNSLDAVELETDSPITEPPSVICNMTCSIFGYNCPLGTIYGKQITSSKTTKRLHKDKRDSDWQIDISLHPLPLLTNHVFRLLLGWSSSGLFTFRPRVHKWNSDPDLKRCLDRGDVKGLATLLSDGRASPHDLLAPWGSSLLHEVVNRHGLGLPNQLEMGRLLLQEGADANIVNQKLRTPLLQCARFMAQSPNINRRMFSMANLLMASGADLSYRDEEGQSVCVLIFQSSFGLDFLQSHVYHYFDLDTYSNFQDSDMWLVSAVARCTPDFLARLEAETRDLRTPRQISSDVRPRVDKMIELTPEEQVSWVKTAAPENRTRFMRTICSYGSLEMARPFIESGIDLDETDADRWCKTYIRCAAHTGNLDVVMALMEHGAKLDQTERYWLAQNLCTSVLDDLLERWGFIREGRPVTGRGVPNAEAEFWILPLILSNPRLTGPNALMAALWPEKQPPVHKALLEYGFGRRDGQPQRTYTDRICGSPVIEAVKHQRAYLKDFLKYGLGLECEDQFGCTAVLYAIDLADADALQLLMDAGANLHRRTGYGLTPLELARSNLKADHPRLTSRSWSFAWSRRPKISLEQDRRVHDLVAQAVRGKYPRLPLLINRDGSTRWRPMQTQTMTVIFLGLIGGVALWGYFIYVWRVF</sequence>
<dbReference type="AlphaFoldDB" id="A0A8K0WT36"/>
<comment type="caution">
    <text evidence="5">The sequence shown here is derived from an EMBL/GenBank/DDBJ whole genome shotgun (WGS) entry which is preliminary data.</text>
</comment>
<reference evidence="5" key="1">
    <citation type="journal article" date="2021" name="Nat. Commun.">
        <title>Genetic determinants of endophytism in the Arabidopsis root mycobiome.</title>
        <authorList>
            <person name="Mesny F."/>
            <person name="Miyauchi S."/>
            <person name="Thiergart T."/>
            <person name="Pickel B."/>
            <person name="Atanasova L."/>
            <person name="Karlsson M."/>
            <person name="Huettel B."/>
            <person name="Barry K.W."/>
            <person name="Haridas S."/>
            <person name="Chen C."/>
            <person name="Bauer D."/>
            <person name="Andreopoulos W."/>
            <person name="Pangilinan J."/>
            <person name="LaButti K."/>
            <person name="Riley R."/>
            <person name="Lipzen A."/>
            <person name="Clum A."/>
            <person name="Drula E."/>
            <person name="Henrissat B."/>
            <person name="Kohler A."/>
            <person name="Grigoriev I.V."/>
            <person name="Martin F.M."/>
            <person name="Hacquard S."/>
        </authorList>
    </citation>
    <scope>NUCLEOTIDE SEQUENCE</scope>
    <source>
        <strain evidence="5">MPI-CAGE-CH-0235</strain>
    </source>
</reference>
<dbReference type="Proteomes" id="UP000813444">
    <property type="component" value="Unassembled WGS sequence"/>
</dbReference>
<evidence type="ECO:0000256" key="4">
    <source>
        <dbReference type="SAM" id="Phobius"/>
    </source>
</evidence>
<evidence type="ECO:0000256" key="2">
    <source>
        <dbReference type="ARBA" id="ARBA00023043"/>
    </source>
</evidence>
<organism evidence="5 6">
    <name type="scientific">Stachybotrys elegans</name>
    <dbReference type="NCBI Taxonomy" id="80388"/>
    <lineage>
        <taxon>Eukaryota</taxon>
        <taxon>Fungi</taxon>
        <taxon>Dikarya</taxon>
        <taxon>Ascomycota</taxon>
        <taxon>Pezizomycotina</taxon>
        <taxon>Sordariomycetes</taxon>
        <taxon>Hypocreomycetidae</taxon>
        <taxon>Hypocreales</taxon>
        <taxon>Stachybotryaceae</taxon>
        <taxon>Stachybotrys</taxon>
    </lineage>
</organism>
<accession>A0A8K0WT36</accession>